<dbReference type="PATRIC" id="fig|270351.10.peg.5935"/>
<sequence>MDRVEGLAPKRPSVWIPSAGATAAVERLARPWARLARTCSITARLSAFSMYSSFAICDEPHPFTVRCWLCHILSFTIQ</sequence>
<dbReference type="AlphaFoldDB" id="A0A0C6FZP9"/>
<gene>
    <name evidence="1" type="ORF">Maq22A_1p33085</name>
</gene>
<dbReference type="Proteomes" id="UP000061432">
    <property type="component" value="Plasmid pMaq22A_1p"/>
</dbReference>
<proteinExistence type="predicted"/>
<reference evidence="1 2" key="1">
    <citation type="journal article" date="2015" name="Genome Announc.">
        <title>Complete Genome Sequence of Methylobacterium aquaticum Strain 22A, Isolated from Racomitrium japonicum Moss.</title>
        <authorList>
            <person name="Tani A."/>
            <person name="Ogura Y."/>
            <person name="Hayashi T."/>
            <person name="Kimbara K."/>
        </authorList>
    </citation>
    <scope>NUCLEOTIDE SEQUENCE [LARGE SCALE GENOMIC DNA]</scope>
    <source>
        <strain evidence="1 2">MA-22A</strain>
        <plasmid evidence="2">Plasmid pMaq22A_1p DNA</plasmid>
    </source>
</reference>
<dbReference type="EMBL" id="AP014705">
    <property type="protein sequence ID" value="BAQ48915.1"/>
    <property type="molecule type" value="Genomic_DNA"/>
</dbReference>
<keyword evidence="1" id="KW-0614">Plasmid</keyword>
<protein>
    <submittedName>
        <fullName evidence="1">Uncharacterized protein</fullName>
    </submittedName>
</protein>
<geneLocation type="plasmid" evidence="2">
    <name>pMaq22A_1p DNA</name>
</geneLocation>
<accession>A0A0C6FZP9</accession>
<evidence type="ECO:0000313" key="1">
    <source>
        <dbReference type="EMBL" id="BAQ48915.1"/>
    </source>
</evidence>
<organism evidence="1 2">
    <name type="scientific">Methylobacterium aquaticum</name>
    <dbReference type="NCBI Taxonomy" id="270351"/>
    <lineage>
        <taxon>Bacteria</taxon>
        <taxon>Pseudomonadati</taxon>
        <taxon>Pseudomonadota</taxon>
        <taxon>Alphaproteobacteria</taxon>
        <taxon>Hyphomicrobiales</taxon>
        <taxon>Methylobacteriaceae</taxon>
        <taxon>Methylobacterium</taxon>
    </lineage>
</organism>
<evidence type="ECO:0000313" key="2">
    <source>
        <dbReference type="Proteomes" id="UP000061432"/>
    </source>
</evidence>
<name>A0A0C6FZP9_9HYPH</name>
<reference evidence="2" key="2">
    <citation type="submission" date="2015-01" db="EMBL/GenBank/DDBJ databases">
        <title>Complete genome sequence of Methylobacterium aquaticum strain 22A.</title>
        <authorList>
            <person name="Tani A."/>
            <person name="Ogura Y."/>
            <person name="Hayashi T."/>
        </authorList>
    </citation>
    <scope>NUCLEOTIDE SEQUENCE [LARGE SCALE GENOMIC DNA]</scope>
    <source>
        <strain evidence="2">MA-22A</strain>
        <plasmid evidence="2">Plasmid pMaq22A_1p DNA</plasmid>
    </source>
</reference>
<dbReference type="KEGG" id="maqu:Maq22A_1p33085"/>